<dbReference type="Gene3D" id="3.40.50.2300">
    <property type="match status" value="1"/>
</dbReference>
<dbReference type="InterPro" id="IPR011006">
    <property type="entry name" value="CheY-like_superfamily"/>
</dbReference>
<dbReference type="Pfam" id="PF02518">
    <property type="entry name" value="HATPase_c"/>
    <property type="match status" value="1"/>
</dbReference>
<dbReference type="PANTHER" id="PTHR43719">
    <property type="entry name" value="TWO-COMPONENT HISTIDINE KINASE"/>
    <property type="match status" value="1"/>
</dbReference>
<dbReference type="InterPro" id="IPR050956">
    <property type="entry name" value="2C_system_His_kinase"/>
</dbReference>
<accession>A0A8J6AYB9</accession>
<comment type="caution">
    <text evidence="5">The sequence shown here is derived from an EMBL/GenBank/DDBJ whole genome shotgun (WGS) entry which is preliminary data.</text>
</comment>
<keyword evidence="1 2" id="KW-0597">Phosphoprotein</keyword>
<dbReference type="PANTHER" id="PTHR43719:SF28">
    <property type="entry name" value="PEROXIDE STRESS-ACTIVATED HISTIDINE KINASE MAK1-RELATED"/>
    <property type="match status" value="1"/>
</dbReference>
<dbReference type="InterPro" id="IPR001789">
    <property type="entry name" value="Sig_transdc_resp-reg_receiver"/>
</dbReference>
<dbReference type="InterPro" id="IPR003594">
    <property type="entry name" value="HATPase_dom"/>
</dbReference>
<keyword evidence="5" id="KW-0808">Transferase</keyword>
<dbReference type="CDD" id="cd17546">
    <property type="entry name" value="REC_hyHK_CKI1_RcsC-like"/>
    <property type="match status" value="1"/>
</dbReference>
<feature type="domain" description="Response regulatory" evidence="4">
    <location>
        <begin position="604"/>
        <end position="731"/>
    </location>
</feature>
<organism evidence="5 6">
    <name type="scientific">Carpediemonas membranifera</name>
    <dbReference type="NCBI Taxonomy" id="201153"/>
    <lineage>
        <taxon>Eukaryota</taxon>
        <taxon>Metamonada</taxon>
        <taxon>Carpediemonas-like organisms</taxon>
        <taxon>Carpediemonas</taxon>
    </lineage>
</organism>
<dbReference type="InterPro" id="IPR036890">
    <property type="entry name" value="HATPase_C_sf"/>
</dbReference>
<dbReference type="PROSITE" id="PS50109">
    <property type="entry name" value="HIS_KIN"/>
    <property type="match status" value="1"/>
</dbReference>
<dbReference type="InterPro" id="IPR004358">
    <property type="entry name" value="Sig_transdc_His_kin-like_C"/>
</dbReference>
<protein>
    <submittedName>
        <fullName evidence="5">Histidine kinase-, DNA gyrase B-, and HSP90-like ATPase</fullName>
    </submittedName>
</protein>
<proteinExistence type="predicted"/>
<evidence type="ECO:0000256" key="1">
    <source>
        <dbReference type="ARBA" id="ARBA00022553"/>
    </source>
</evidence>
<keyword evidence="5" id="KW-0418">Kinase</keyword>
<dbReference type="Gene3D" id="1.10.287.130">
    <property type="match status" value="1"/>
</dbReference>
<dbReference type="InterPro" id="IPR005467">
    <property type="entry name" value="His_kinase_dom"/>
</dbReference>
<dbReference type="Gene3D" id="3.30.565.10">
    <property type="entry name" value="Histidine kinase-like ATPase, C-terminal domain"/>
    <property type="match status" value="1"/>
</dbReference>
<dbReference type="CDD" id="cd00082">
    <property type="entry name" value="HisKA"/>
    <property type="match status" value="1"/>
</dbReference>
<evidence type="ECO:0000313" key="6">
    <source>
        <dbReference type="Proteomes" id="UP000717585"/>
    </source>
</evidence>
<dbReference type="GO" id="GO:0000155">
    <property type="term" value="F:phosphorelay sensor kinase activity"/>
    <property type="evidence" value="ECO:0007669"/>
    <property type="project" value="InterPro"/>
</dbReference>
<evidence type="ECO:0000259" key="4">
    <source>
        <dbReference type="PROSITE" id="PS50110"/>
    </source>
</evidence>
<dbReference type="PROSITE" id="PS50110">
    <property type="entry name" value="RESPONSE_REGULATORY"/>
    <property type="match status" value="1"/>
</dbReference>
<gene>
    <name evidence="5" type="ORF">J8273_4120</name>
</gene>
<dbReference type="EMBL" id="JAHDYR010000015">
    <property type="protein sequence ID" value="KAG9394455.1"/>
    <property type="molecule type" value="Genomic_DNA"/>
</dbReference>
<evidence type="ECO:0000259" key="3">
    <source>
        <dbReference type="PROSITE" id="PS50109"/>
    </source>
</evidence>
<feature type="modified residue" description="4-aspartylphosphate" evidence="2">
    <location>
        <position position="659"/>
    </location>
</feature>
<name>A0A8J6AYB9_9EUKA</name>
<dbReference type="AlphaFoldDB" id="A0A8J6AYB9"/>
<sequence length="738" mass="80836">MPVDIEDSVARNGKSRMPKALTATLFVADDKVVHPLQRINPNSMKTIDTVSFEDIFELSLFQEVVDALSAASRITSQMLTPSGDEGITDRPSNLPVLFKRIWDRIQFTAEAAEQTLGPWVVAMSQRAGLHGAEVTIHLSRRVLAVWVVCGVRLPDSPLPPFIRDLCLTHGIDGAAAEGLWAAMPVMTAEQFADKVGFVRLFATQMSTLASRSFASRVSVVSLREKNRFLSERTVFLESLIQQRGKDLIQANQQLSASLATRRLFLSRVSHDMRGPLLGVVGTAQLLEDDVQTQILSDVERRSSLKIMRSSVEILLSFVDSLLDFSTLVSADDSRPLVTLEEKPVDLRAFTPSVVSLFHAVMVQKELAVSINISNSVPSAIMIDPVRLAQLMTNFMGNGVKFSQPGGRIEVHVDRIDPGSLPPCMPEGAYAIIASPTLYSTQTLPSDEEPMVTLHCLAELKGTLPATDDATALISIVVADTGPGINPAQLYDIFSAFAQQEIWTSRVYGGSGLGLSMCRSVCVDMYGGVIAATNRPDGGALFAAFLPMKLTDETPVDPFKEMPSSHPLFKHKARSRNPLLSPHLDPVPHEVPQDSPDFMDPSQIRILVVDDLDVNRVIVGRLLKMALRRTGRPYSISYACGGYECLQLTEKNTYDIILLDLHMPDLDGTEVVRQIRARERDQPGDLGHQPVLALSASDPQVLAELCTEEGFDGFLQKPFKQAELDSILHKFGGSTNSLS</sequence>
<dbReference type="Pfam" id="PF00512">
    <property type="entry name" value="HisKA"/>
    <property type="match status" value="1"/>
</dbReference>
<dbReference type="SUPFAM" id="SSF52172">
    <property type="entry name" value="CheY-like"/>
    <property type="match status" value="1"/>
</dbReference>
<keyword evidence="6" id="KW-1185">Reference proteome</keyword>
<dbReference type="SUPFAM" id="SSF47384">
    <property type="entry name" value="Homodimeric domain of signal transducing histidine kinase"/>
    <property type="match status" value="1"/>
</dbReference>
<dbReference type="SMART" id="SM00387">
    <property type="entry name" value="HATPase_c"/>
    <property type="match status" value="1"/>
</dbReference>
<evidence type="ECO:0000313" key="5">
    <source>
        <dbReference type="EMBL" id="KAG9394455.1"/>
    </source>
</evidence>
<dbReference type="PRINTS" id="PR00344">
    <property type="entry name" value="BCTRLSENSOR"/>
</dbReference>
<dbReference type="InterPro" id="IPR036097">
    <property type="entry name" value="HisK_dim/P_sf"/>
</dbReference>
<dbReference type="SMART" id="SM00448">
    <property type="entry name" value="REC"/>
    <property type="match status" value="1"/>
</dbReference>
<dbReference type="SMART" id="SM00388">
    <property type="entry name" value="HisKA"/>
    <property type="match status" value="1"/>
</dbReference>
<feature type="domain" description="Histidine kinase" evidence="3">
    <location>
        <begin position="267"/>
        <end position="549"/>
    </location>
</feature>
<dbReference type="InterPro" id="IPR003661">
    <property type="entry name" value="HisK_dim/P_dom"/>
</dbReference>
<reference evidence="5" key="1">
    <citation type="submission" date="2021-05" db="EMBL/GenBank/DDBJ databases">
        <title>A free-living protist that lacks canonical eukaryotic 1 DNA replication and segregation systems.</title>
        <authorList>
            <person name="Salas-Leiva D.E."/>
            <person name="Tromer E.C."/>
            <person name="Curtis B.A."/>
            <person name="Jerlstrom-Hultqvist J."/>
            <person name="Kolisko M."/>
            <person name="Yi Z."/>
            <person name="Salas-Leiva J.S."/>
            <person name="Gallot-Lavallee L."/>
            <person name="Kops G.J.P.L."/>
            <person name="Archibald J.M."/>
            <person name="Simpson A.G.B."/>
            <person name="Roger A.J."/>
        </authorList>
    </citation>
    <scope>NUCLEOTIDE SEQUENCE</scope>
    <source>
        <strain evidence="5">BICM</strain>
    </source>
</reference>
<dbReference type="Proteomes" id="UP000717585">
    <property type="component" value="Unassembled WGS sequence"/>
</dbReference>
<dbReference type="SUPFAM" id="SSF55874">
    <property type="entry name" value="ATPase domain of HSP90 chaperone/DNA topoisomerase II/histidine kinase"/>
    <property type="match status" value="1"/>
</dbReference>
<dbReference type="Pfam" id="PF00072">
    <property type="entry name" value="Response_reg"/>
    <property type="match status" value="1"/>
</dbReference>
<dbReference type="OrthoDB" id="60033at2759"/>
<evidence type="ECO:0000256" key="2">
    <source>
        <dbReference type="PROSITE-ProRule" id="PRU00169"/>
    </source>
</evidence>